<comment type="caution">
    <text evidence="14">The sequence shown here is derived from an EMBL/GenBank/DDBJ whole genome shotgun (WGS) entry which is preliminary data.</text>
</comment>
<dbReference type="SUPFAM" id="SSF63600">
    <property type="entry name" value="Telomeric repeat binding factor (TRF) dimerisation domain"/>
    <property type="match status" value="1"/>
</dbReference>
<keyword evidence="5" id="KW-0832">Ubl conjugation</keyword>
<gene>
    <name evidence="14" type="ORF">APTSU1_000004100</name>
</gene>
<evidence type="ECO:0000256" key="3">
    <source>
        <dbReference type="ARBA" id="ARBA00022499"/>
    </source>
</evidence>
<dbReference type="InterPro" id="IPR017930">
    <property type="entry name" value="Myb_dom"/>
</dbReference>
<dbReference type="Gene3D" id="1.10.10.60">
    <property type="entry name" value="Homeodomain-like"/>
    <property type="match status" value="1"/>
</dbReference>
<comment type="function">
    <text evidence="10">Binds the telomeric double-stranded 5'-TTAGGG-3' repeat.</text>
</comment>
<evidence type="ECO:0000256" key="9">
    <source>
        <dbReference type="ARBA" id="ARBA00023306"/>
    </source>
</evidence>
<evidence type="ECO:0000259" key="12">
    <source>
        <dbReference type="PROSITE" id="PS50090"/>
    </source>
</evidence>
<evidence type="ECO:0000256" key="2">
    <source>
        <dbReference type="ARBA" id="ARBA00022454"/>
    </source>
</evidence>
<feature type="region of interest" description="Disordered" evidence="11">
    <location>
        <begin position="1"/>
        <end position="32"/>
    </location>
</feature>
<keyword evidence="15" id="KW-1185">Reference proteome</keyword>
<feature type="compositionally biased region" description="Polar residues" evidence="11">
    <location>
        <begin position="276"/>
        <end position="295"/>
    </location>
</feature>
<evidence type="ECO:0000256" key="11">
    <source>
        <dbReference type="SAM" id="MobiDB-lite"/>
    </source>
</evidence>
<dbReference type="Pfam" id="PF00249">
    <property type="entry name" value="Myb_DNA-binding"/>
    <property type="match status" value="1"/>
</dbReference>
<keyword evidence="4" id="KW-0597">Phosphoprotein</keyword>
<reference evidence="14 15" key="1">
    <citation type="submission" date="2024-08" db="EMBL/GenBank/DDBJ databases">
        <title>The draft genome of Apodemus speciosus.</title>
        <authorList>
            <person name="Nabeshima K."/>
            <person name="Suzuki S."/>
            <person name="Onuma M."/>
        </authorList>
    </citation>
    <scope>NUCLEOTIDE SEQUENCE [LARGE SCALE GENOMIC DNA]</scope>
    <source>
        <strain evidence="14">IB14-021</strain>
    </source>
</reference>
<dbReference type="CDD" id="cd00280">
    <property type="entry name" value="TRFH"/>
    <property type="match status" value="1"/>
</dbReference>
<evidence type="ECO:0000256" key="7">
    <source>
        <dbReference type="ARBA" id="ARBA00023125"/>
    </source>
</evidence>
<dbReference type="SMART" id="SM00717">
    <property type="entry name" value="SANT"/>
    <property type="match status" value="1"/>
</dbReference>
<keyword evidence="3" id="KW-1017">Isopeptide bond</keyword>
<dbReference type="InterPro" id="IPR001005">
    <property type="entry name" value="SANT/Myb"/>
</dbReference>
<evidence type="ECO:0000256" key="5">
    <source>
        <dbReference type="ARBA" id="ARBA00022843"/>
    </source>
</evidence>
<evidence type="ECO:0000313" key="15">
    <source>
        <dbReference type="Proteomes" id="UP001623349"/>
    </source>
</evidence>
<organism evidence="14 15">
    <name type="scientific">Apodemus speciosus</name>
    <name type="common">Large Japanese field mouse</name>
    <dbReference type="NCBI Taxonomy" id="105296"/>
    <lineage>
        <taxon>Eukaryota</taxon>
        <taxon>Metazoa</taxon>
        <taxon>Chordata</taxon>
        <taxon>Craniata</taxon>
        <taxon>Vertebrata</taxon>
        <taxon>Euteleostomi</taxon>
        <taxon>Mammalia</taxon>
        <taxon>Eutheria</taxon>
        <taxon>Euarchontoglires</taxon>
        <taxon>Glires</taxon>
        <taxon>Rodentia</taxon>
        <taxon>Myomorpha</taxon>
        <taxon>Muroidea</taxon>
        <taxon>Muridae</taxon>
        <taxon>Murinae</taxon>
        <taxon>Apodemus</taxon>
    </lineage>
</organism>
<keyword evidence="9 10" id="KW-0131">Cell cycle</keyword>
<dbReference type="PROSITE" id="PS51294">
    <property type="entry name" value="HTH_MYB"/>
    <property type="match status" value="1"/>
</dbReference>
<proteinExistence type="predicted"/>
<dbReference type="PROSITE" id="PS50090">
    <property type="entry name" value="MYB_LIKE"/>
    <property type="match status" value="1"/>
</dbReference>
<dbReference type="EMBL" id="BAAFST010000001">
    <property type="protein sequence ID" value="GAB1284811.1"/>
    <property type="molecule type" value="Genomic_DNA"/>
</dbReference>
<dbReference type="PANTHER" id="PTHR46734">
    <property type="entry name" value="TELOMERIC REPEAT-BINDING FACTOR 1 TERF1"/>
    <property type="match status" value="1"/>
</dbReference>
<evidence type="ECO:0000256" key="6">
    <source>
        <dbReference type="ARBA" id="ARBA00022895"/>
    </source>
</evidence>
<dbReference type="InterPro" id="IPR009057">
    <property type="entry name" value="Homeodomain-like_sf"/>
</dbReference>
<dbReference type="Proteomes" id="UP001623349">
    <property type="component" value="Unassembled WGS sequence"/>
</dbReference>
<keyword evidence="2" id="KW-0158">Chromosome</keyword>
<dbReference type="Pfam" id="PF08558">
    <property type="entry name" value="TRF"/>
    <property type="match status" value="1"/>
</dbReference>
<dbReference type="PANTHER" id="PTHR46734:SF1">
    <property type="entry name" value="TELOMERIC REPEAT-BINDING FACTOR 1"/>
    <property type="match status" value="1"/>
</dbReference>
<feature type="domain" description="HTH myb-type" evidence="13">
    <location>
        <begin position="401"/>
        <end position="458"/>
    </location>
</feature>
<sequence length="460" mass="52379">MAETQSSAAPKARSPAGRTNAGSPEKEAAGDDAGRLQFQVQLGAPREGENAELVAEAEAVAAGWMLDFLCLSLCRAFRDGRSEDFRRTRDSAEAIIHGLPRLTAYQLRTVYICQFLTRVAAGKSLDAQFEVDERITPLESALMIWNSIEKEHDKLHEEIQTLVKIQAVAVCMEIGSFKEAEEVFERIFGDPGCHTLLERKLLKIISQKNVFHSLFQHFSFNYMMEKIQSYVDCVLNEKSSTFLMKAAAKVVESEKARMLASEDTPSATKPGAETEVNLNKAESVNGQQSTETESLVDTVSSIRSLTRTPYLSRNTEMLHQISIGMKQEEELFSFMMNSVLELLTRHAGINPVLGRQKQEEFYEFEVSLVYRGEITTERNRRTSGRNKLCISKNQPDIQENHGRRKKQTWLWEEDRSLKCGVKKYGEGNWAKILSHYKFNNRTSVMLKDRWRTMKRLRLIS</sequence>
<protein>
    <recommendedName>
        <fullName evidence="10">Telomeric repeat-binding factor</fullName>
    </recommendedName>
</protein>
<evidence type="ECO:0000256" key="1">
    <source>
        <dbReference type="ARBA" id="ARBA00004574"/>
    </source>
</evidence>
<dbReference type="InterPro" id="IPR052450">
    <property type="entry name" value="TRBD-Containing_Protein"/>
</dbReference>
<dbReference type="Gene3D" id="1.25.40.210">
    <property type="entry name" value="Telomere repeat-binding factor, dimerisation domain"/>
    <property type="match status" value="1"/>
</dbReference>
<dbReference type="InterPro" id="IPR013867">
    <property type="entry name" value="Telomere_rpt-bd_fac_dimer_dom"/>
</dbReference>
<name>A0ABQ0ED20_APOSI</name>
<feature type="domain" description="Myb-like" evidence="12">
    <location>
        <begin position="401"/>
        <end position="454"/>
    </location>
</feature>
<feature type="region of interest" description="Disordered" evidence="11">
    <location>
        <begin position="258"/>
        <end position="295"/>
    </location>
</feature>
<dbReference type="CDD" id="cd11660">
    <property type="entry name" value="SANT_TRF"/>
    <property type="match status" value="1"/>
</dbReference>
<comment type="subunit">
    <text evidence="10">Homodimer.</text>
</comment>
<dbReference type="PIRSF" id="PIRSF038016">
    <property type="entry name" value="Telomere_bd-1_Pin2"/>
    <property type="match status" value="1"/>
</dbReference>
<dbReference type="SUPFAM" id="SSF46689">
    <property type="entry name" value="Homeodomain-like"/>
    <property type="match status" value="1"/>
</dbReference>
<keyword evidence="8 10" id="KW-0539">Nucleus</keyword>
<evidence type="ECO:0000256" key="10">
    <source>
        <dbReference type="PIRNR" id="PIRNR038016"/>
    </source>
</evidence>
<keyword evidence="7 10" id="KW-0238">DNA-binding</keyword>
<accession>A0ABQ0ED20</accession>
<evidence type="ECO:0000256" key="8">
    <source>
        <dbReference type="ARBA" id="ARBA00023242"/>
    </source>
</evidence>
<evidence type="ECO:0000256" key="4">
    <source>
        <dbReference type="ARBA" id="ARBA00022553"/>
    </source>
</evidence>
<evidence type="ECO:0000313" key="14">
    <source>
        <dbReference type="EMBL" id="GAB1284811.1"/>
    </source>
</evidence>
<dbReference type="InterPro" id="IPR017357">
    <property type="entry name" value="TERF1/2"/>
</dbReference>
<dbReference type="InterPro" id="IPR036507">
    <property type="entry name" value="Telomere_rpt-bd_fac_dimer_sf"/>
</dbReference>
<evidence type="ECO:0000259" key="13">
    <source>
        <dbReference type="PROSITE" id="PS51294"/>
    </source>
</evidence>
<comment type="subcellular location">
    <subcellularLocation>
        <location evidence="1">Chromosome</location>
        <location evidence="1">Telomere</location>
    </subcellularLocation>
    <subcellularLocation>
        <location evidence="10">Nucleus</location>
    </subcellularLocation>
</comment>
<keyword evidence="6 10" id="KW-0779">Telomere</keyword>